<evidence type="ECO:0000256" key="7">
    <source>
        <dbReference type="ARBA" id="ARBA00023288"/>
    </source>
</evidence>
<evidence type="ECO:0000256" key="3">
    <source>
        <dbReference type="ARBA" id="ARBA00022692"/>
    </source>
</evidence>
<evidence type="ECO:0000256" key="1">
    <source>
        <dbReference type="ARBA" id="ARBA00004141"/>
    </source>
</evidence>
<proteinExistence type="inferred from homology"/>
<dbReference type="InterPro" id="IPR039859">
    <property type="entry name" value="PFA4/ZDH16/20/ERF2-like"/>
</dbReference>
<gene>
    <name evidence="12" type="ORF">RHIMIDRAFT_20195</name>
</gene>
<comment type="similarity">
    <text evidence="10">Belongs to the DHHC palmitoyltransferase family.</text>
</comment>
<reference evidence="12 13" key="1">
    <citation type="journal article" date="2016" name="Proc. Natl. Acad. Sci. U.S.A.">
        <title>Lipid metabolic changes in an early divergent fungus govern the establishment of a mutualistic symbiosis with endobacteria.</title>
        <authorList>
            <person name="Lastovetsky O.A."/>
            <person name="Gaspar M.L."/>
            <person name="Mondo S.J."/>
            <person name="LaButti K.M."/>
            <person name="Sandor L."/>
            <person name="Grigoriev I.V."/>
            <person name="Henry S.A."/>
            <person name="Pawlowska T.E."/>
        </authorList>
    </citation>
    <scope>NUCLEOTIDE SEQUENCE [LARGE SCALE GENOMIC DNA]</scope>
    <source>
        <strain evidence="12 13">ATCC 52813</strain>
    </source>
</reference>
<keyword evidence="3 10" id="KW-0812">Transmembrane</keyword>
<keyword evidence="13" id="KW-1185">Reference proteome</keyword>
<accession>A0A2G4SU37</accession>
<dbReference type="GO" id="GO:0019706">
    <property type="term" value="F:protein-cysteine S-palmitoyltransferase activity"/>
    <property type="evidence" value="ECO:0007669"/>
    <property type="project" value="UniProtKB-EC"/>
</dbReference>
<comment type="catalytic activity">
    <reaction evidence="9 10">
        <text>L-cysteinyl-[protein] + hexadecanoyl-CoA = S-hexadecanoyl-L-cysteinyl-[protein] + CoA</text>
        <dbReference type="Rhea" id="RHEA:36683"/>
        <dbReference type="Rhea" id="RHEA-COMP:10131"/>
        <dbReference type="Rhea" id="RHEA-COMP:11032"/>
        <dbReference type="ChEBI" id="CHEBI:29950"/>
        <dbReference type="ChEBI" id="CHEBI:57287"/>
        <dbReference type="ChEBI" id="CHEBI:57379"/>
        <dbReference type="ChEBI" id="CHEBI:74151"/>
        <dbReference type="EC" id="2.3.1.225"/>
    </reaction>
</comment>
<dbReference type="InterPro" id="IPR001594">
    <property type="entry name" value="Palmitoyltrfase_DHHC"/>
</dbReference>
<sequence length="312" mass="36961">MHNTMTSLKKIQQGIMTMVNASPVALLVVLFTWSYWAYNYRMGWAQYINKGQAIQGVLYILAYQPIFILCTWSYWTVCKTSPGYTIELHKKKNKDDEEQNELLTTEDELSFQYPITVKRDGARRYCQKCKLEKYDRTHHCRQCKRCVLKMDHHCPWINNCVGFYNYKSFYLFLVYASFYCVYVFATTVPRLIQIVNENILEIDINLVLLVFVSGIFGIFLVPFSLFHTRQLFKNRTTIEFYEKSNFMLGRNDVMRSKYFNPWDLGYKKNIQQVLGKNKWTMFLPIGKPQGNGTFYPINSYAYETLGMEEDIE</sequence>
<evidence type="ECO:0000256" key="10">
    <source>
        <dbReference type="RuleBase" id="RU079119"/>
    </source>
</evidence>
<feature type="transmembrane region" description="Helical" evidence="10">
    <location>
        <begin position="56"/>
        <end position="75"/>
    </location>
</feature>
<feature type="domain" description="Palmitoyltransferase DHHC" evidence="11">
    <location>
        <begin position="122"/>
        <end position="243"/>
    </location>
</feature>
<evidence type="ECO:0000256" key="4">
    <source>
        <dbReference type="ARBA" id="ARBA00022989"/>
    </source>
</evidence>
<name>A0A2G4SU37_RHIZD</name>
<feature type="transmembrane region" description="Helical" evidence="10">
    <location>
        <begin position="169"/>
        <end position="192"/>
    </location>
</feature>
<dbReference type="PROSITE" id="PS50216">
    <property type="entry name" value="DHHC"/>
    <property type="match status" value="1"/>
</dbReference>
<dbReference type="GO" id="GO:0016020">
    <property type="term" value="C:membrane"/>
    <property type="evidence" value="ECO:0007669"/>
    <property type="project" value="UniProtKB-SubCell"/>
</dbReference>
<evidence type="ECO:0000313" key="12">
    <source>
        <dbReference type="EMBL" id="PHZ11906.1"/>
    </source>
</evidence>
<dbReference type="EC" id="2.3.1.225" evidence="10"/>
<evidence type="ECO:0000256" key="5">
    <source>
        <dbReference type="ARBA" id="ARBA00023136"/>
    </source>
</evidence>
<feature type="transmembrane region" description="Helical" evidence="10">
    <location>
        <begin position="204"/>
        <end position="226"/>
    </location>
</feature>
<protein>
    <recommendedName>
        <fullName evidence="10">Palmitoyltransferase</fullName>
        <ecNumber evidence="10">2.3.1.225</ecNumber>
    </recommendedName>
</protein>
<keyword evidence="6" id="KW-0564">Palmitate</keyword>
<evidence type="ECO:0000313" key="13">
    <source>
        <dbReference type="Proteomes" id="UP000242254"/>
    </source>
</evidence>
<dbReference type="EMBL" id="KZ303851">
    <property type="protein sequence ID" value="PHZ11906.1"/>
    <property type="molecule type" value="Genomic_DNA"/>
</dbReference>
<evidence type="ECO:0000256" key="2">
    <source>
        <dbReference type="ARBA" id="ARBA00022679"/>
    </source>
</evidence>
<dbReference type="GeneID" id="35437571"/>
<dbReference type="RefSeq" id="XP_023465614.1">
    <property type="nucleotide sequence ID" value="XM_023606581.1"/>
</dbReference>
<keyword evidence="5 10" id="KW-0472">Membrane</keyword>
<dbReference type="AlphaFoldDB" id="A0A2G4SU37"/>
<keyword evidence="4 10" id="KW-1133">Transmembrane helix</keyword>
<evidence type="ECO:0000256" key="9">
    <source>
        <dbReference type="ARBA" id="ARBA00048048"/>
    </source>
</evidence>
<keyword evidence="8 10" id="KW-0012">Acyltransferase</keyword>
<dbReference type="Pfam" id="PF01529">
    <property type="entry name" value="DHHC"/>
    <property type="match status" value="1"/>
</dbReference>
<dbReference type="Proteomes" id="UP000242254">
    <property type="component" value="Unassembled WGS sequence"/>
</dbReference>
<comment type="domain">
    <text evidence="10">The DHHC domain is required for palmitoyltransferase activity.</text>
</comment>
<organism evidence="12 13">
    <name type="scientific">Rhizopus microsporus ATCC 52813</name>
    <dbReference type="NCBI Taxonomy" id="1340429"/>
    <lineage>
        <taxon>Eukaryota</taxon>
        <taxon>Fungi</taxon>
        <taxon>Fungi incertae sedis</taxon>
        <taxon>Mucoromycota</taxon>
        <taxon>Mucoromycotina</taxon>
        <taxon>Mucoromycetes</taxon>
        <taxon>Mucorales</taxon>
        <taxon>Mucorineae</taxon>
        <taxon>Rhizopodaceae</taxon>
        <taxon>Rhizopus</taxon>
    </lineage>
</organism>
<dbReference type="PANTHER" id="PTHR12246">
    <property type="entry name" value="PALMITOYLTRANSFERASE ZDHHC16"/>
    <property type="match status" value="1"/>
</dbReference>
<evidence type="ECO:0000256" key="6">
    <source>
        <dbReference type="ARBA" id="ARBA00023139"/>
    </source>
</evidence>
<comment type="subcellular location">
    <subcellularLocation>
        <location evidence="1">Membrane</location>
        <topology evidence="1">Multi-pass membrane protein</topology>
    </subcellularLocation>
</comment>
<keyword evidence="2 10" id="KW-0808">Transferase</keyword>
<dbReference type="STRING" id="1340429.A0A2G4SU37"/>
<feature type="transmembrane region" description="Helical" evidence="10">
    <location>
        <begin position="15"/>
        <end position="36"/>
    </location>
</feature>
<evidence type="ECO:0000256" key="8">
    <source>
        <dbReference type="ARBA" id="ARBA00023315"/>
    </source>
</evidence>
<evidence type="ECO:0000259" key="11">
    <source>
        <dbReference type="Pfam" id="PF01529"/>
    </source>
</evidence>
<keyword evidence="7" id="KW-0449">Lipoprotein</keyword>